<dbReference type="SUPFAM" id="SSF46785">
    <property type="entry name" value="Winged helix' DNA-binding domain"/>
    <property type="match status" value="1"/>
</dbReference>
<accession>A0ABP9MAF9</accession>
<evidence type="ECO:0000256" key="1">
    <source>
        <dbReference type="ARBA" id="ARBA00009437"/>
    </source>
</evidence>
<protein>
    <submittedName>
        <fullName evidence="6">LysR family transcriptional regulator</fullName>
    </submittedName>
</protein>
<name>A0ABP9MAF9_9BURK</name>
<feature type="domain" description="HTH lysR-type" evidence="5">
    <location>
        <begin position="1"/>
        <end position="58"/>
    </location>
</feature>
<keyword evidence="4" id="KW-0804">Transcription</keyword>
<dbReference type="Pfam" id="PF03466">
    <property type="entry name" value="LysR_substrate"/>
    <property type="match status" value="1"/>
</dbReference>
<dbReference type="SUPFAM" id="SSF53850">
    <property type="entry name" value="Periplasmic binding protein-like II"/>
    <property type="match status" value="1"/>
</dbReference>
<dbReference type="InterPro" id="IPR036390">
    <property type="entry name" value="WH_DNA-bd_sf"/>
</dbReference>
<dbReference type="CDD" id="cd05466">
    <property type="entry name" value="PBP2_LTTR_substrate"/>
    <property type="match status" value="1"/>
</dbReference>
<evidence type="ECO:0000256" key="3">
    <source>
        <dbReference type="ARBA" id="ARBA00023125"/>
    </source>
</evidence>
<comment type="similarity">
    <text evidence="1">Belongs to the LysR transcriptional regulatory family.</text>
</comment>
<dbReference type="RefSeq" id="WP_300648461.1">
    <property type="nucleotide sequence ID" value="NZ_BAABKD010000009.1"/>
</dbReference>
<keyword evidence="2" id="KW-0805">Transcription regulation</keyword>
<dbReference type="InterPro" id="IPR036388">
    <property type="entry name" value="WH-like_DNA-bd_sf"/>
</dbReference>
<reference evidence="7" key="1">
    <citation type="journal article" date="2019" name="Int. J. Syst. Evol. Microbiol.">
        <title>The Global Catalogue of Microorganisms (GCM) 10K type strain sequencing project: providing services to taxonomists for standard genome sequencing and annotation.</title>
        <authorList>
            <consortium name="The Broad Institute Genomics Platform"/>
            <consortium name="The Broad Institute Genome Sequencing Center for Infectious Disease"/>
            <person name="Wu L."/>
            <person name="Ma J."/>
        </authorList>
    </citation>
    <scope>NUCLEOTIDE SEQUENCE [LARGE SCALE GENOMIC DNA]</scope>
    <source>
        <strain evidence="7">JCM 18423</strain>
    </source>
</reference>
<dbReference type="PROSITE" id="PS50931">
    <property type="entry name" value="HTH_LYSR"/>
    <property type="match status" value="1"/>
</dbReference>
<keyword evidence="3" id="KW-0238">DNA-binding</keyword>
<dbReference type="Pfam" id="PF00126">
    <property type="entry name" value="HTH_1"/>
    <property type="match status" value="1"/>
</dbReference>
<dbReference type="InterPro" id="IPR000847">
    <property type="entry name" value="LysR_HTH_N"/>
</dbReference>
<dbReference type="Gene3D" id="1.10.10.10">
    <property type="entry name" value="Winged helix-like DNA-binding domain superfamily/Winged helix DNA-binding domain"/>
    <property type="match status" value="1"/>
</dbReference>
<evidence type="ECO:0000259" key="5">
    <source>
        <dbReference type="PROSITE" id="PS50931"/>
    </source>
</evidence>
<gene>
    <name evidence="6" type="ORF">GCM10023337_16470</name>
</gene>
<dbReference type="PANTHER" id="PTHR30126">
    <property type="entry name" value="HTH-TYPE TRANSCRIPTIONAL REGULATOR"/>
    <property type="match status" value="1"/>
</dbReference>
<evidence type="ECO:0000313" key="6">
    <source>
        <dbReference type="EMBL" id="GAA5091098.1"/>
    </source>
</evidence>
<evidence type="ECO:0000256" key="4">
    <source>
        <dbReference type="ARBA" id="ARBA00023163"/>
    </source>
</evidence>
<dbReference type="EMBL" id="BAABKD010000009">
    <property type="protein sequence ID" value="GAA5091098.1"/>
    <property type="molecule type" value="Genomic_DNA"/>
</dbReference>
<dbReference type="InterPro" id="IPR005119">
    <property type="entry name" value="LysR_subst-bd"/>
</dbReference>
<evidence type="ECO:0000256" key="2">
    <source>
        <dbReference type="ARBA" id="ARBA00023015"/>
    </source>
</evidence>
<dbReference type="PRINTS" id="PR00039">
    <property type="entry name" value="HTHLYSR"/>
</dbReference>
<evidence type="ECO:0000313" key="7">
    <source>
        <dbReference type="Proteomes" id="UP001500227"/>
    </source>
</evidence>
<dbReference type="Gene3D" id="3.40.190.10">
    <property type="entry name" value="Periplasmic binding protein-like II"/>
    <property type="match status" value="2"/>
</dbReference>
<comment type="caution">
    <text evidence="6">The sequence shown here is derived from an EMBL/GenBank/DDBJ whole genome shotgun (WGS) entry which is preliminary data.</text>
</comment>
<keyword evidence="7" id="KW-1185">Reference proteome</keyword>
<proteinExistence type="inferred from homology"/>
<dbReference type="PANTHER" id="PTHR30126:SF77">
    <property type="entry name" value="TRANSCRIPTIONAL REGULATORY PROTEIN"/>
    <property type="match status" value="1"/>
</dbReference>
<sequence length="306" mass="33550">MNLRFLDTFLVIARLGSFRAAATELGLTQAAISGRIATLEADLGQTLFERTARDSRLTPAGQMLLMYAKQLLATESELRQVVAEQKPLGAETLKIGIKQELATVWLPTFLPFLASLHPLTQIQVSLGSTAFLHQQLQAGAVDMIVSFAALERQRGLRNMVVARLPMAWVALPPAQLPLAISLDEVVRQGALITTQPQSPLDLVLRSLLKKEKIQNGIVHQLVGRDAIEQFVRHKAGTAFVPRLWFTGAIQKKELCALPCLVEVEPIPVVCSWRSDSDSPHAHAFRATLKAFMRQQAADADGAIVLD</sequence>
<dbReference type="Proteomes" id="UP001500227">
    <property type="component" value="Unassembled WGS sequence"/>
</dbReference>
<organism evidence="6 7">
    <name type="scientific">Paenalcaligenes hermetiae</name>
    <dbReference type="NCBI Taxonomy" id="1157987"/>
    <lineage>
        <taxon>Bacteria</taxon>
        <taxon>Pseudomonadati</taxon>
        <taxon>Pseudomonadota</taxon>
        <taxon>Betaproteobacteria</taxon>
        <taxon>Burkholderiales</taxon>
        <taxon>Alcaligenaceae</taxon>
        <taxon>Paenalcaligenes</taxon>
    </lineage>
</organism>